<dbReference type="CDD" id="cd05256">
    <property type="entry name" value="UDP_AE_SDR_e"/>
    <property type="match status" value="1"/>
</dbReference>
<evidence type="ECO:0000313" key="3">
    <source>
        <dbReference type="Proteomes" id="UP000034543"/>
    </source>
</evidence>
<dbReference type="InterPro" id="IPR036291">
    <property type="entry name" value="NAD(P)-bd_dom_sf"/>
</dbReference>
<accession>A0A0G1CIX6</accession>
<dbReference type="InterPro" id="IPR050177">
    <property type="entry name" value="Lipid_A_modif_metabolic_enz"/>
</dbReference>
<dbReference type="SUPFAM" id="SSF51735">
    <property type="entry name" value="NAD(P)-binding Rossmann-fold domains"/>
    <property type="match status" value="1"/>
</dbReference>
<proteinExistence type="predicted"/>
<reference evidence="2 3" key="1">
    <citation type="journal article" date="2015" name="Nature">
        <title>rRNA introns, odd ribosomes, and small enigmatic genomes across a large radiation of phyla.</title>
        <authorList>
            <person name="Brown C.T."/>
            <person name="Hug L.A."/>
            <person name="Thomas B.C."/>
            <person name="Sharon I."/>
            <person name="Castelle C.J."/>
            <person name="Singh A."/>
            <person name="Wilkins M.J."/>
            <person name="Williams K.H."/>
            <person name="Banfield J.F."/>
        </authorList>
    </citation>
    <scope>NUCLEOTIDE SEQUENCE [LARGE SCALE GENOMIC DNA]</scope>
</reference>
<evidence type="ECO:0000259" key="1">
    <source>
        <dbReference type="Pfam" id="PF01370"/>
    </source>
</evidence>
<dbReference type="Gene3D" id="3.90.25.10">
    <property type="entry name" value="UDP-galactose 4-epimerase, domain 1"/>
    <property type="match status" value="1"/>
</dbReference>
<dbReference type="EMBL" id="LCFB01000007">
    <property type="protein sequence ID" value="KKS85434.1"/>
    <property type="molecule type" value="Genomic_DNA"/>
</dbReference>
<dbReference type="Gene3D" id="3.40.50.720">
    <property type="entry name" value="NAD(P)-binding Rossmann-like Domain"/>
    <property type="match status" value="1"/>
</dbReference>
<evidence type="ECO:0000313" key="2">
    <source>
        <dbReference type="EMBL" id="KKS85434.1"/>
    </source>
</evidence>
<dbReference type="PATRIC" id="fig|1618436.3.peg.398"/>
<dbReference type="PANTHER" id="PTHR43245">
    <property type="entry name" value="BIFUNCTIONAL POLYMYXIN RESISTANCE PROTEIN ARNA"/>
    <property type="match status" value="1"/>
</dbReference>
<dbReference type="STRING" id="1618436.UV59_C0007G0017"/>
<gene>
    <name evidence="2" type="ORF">UV59_C0007G0017</name>
</gene>
<feature type="domain" description="NAD-dependent epimerase/dehydratase" evidence="1">
    <location>
        <begin position="4"/>
        <end position="241"/>
    </location>
</feature>
<name>A0A0G1CIX6_9BACT</name>
<dbReference type="PANTHER" id="PTHR43245:SF13">
    <property type="entry name" value="UDP-D-APIOSE_UDP-D-XYLOSE SYNTHASE 2"/>
    <property type="match status" value="1"/>
</dbReference>
<dbReference type="Pfam" id="PF01370">
    <property type="entry name" value="Epimerase"/>
    <property type="match status" value="1"/>
</dbReference>
<dbReference type="AlphaFoldDB" id="A0A0G1CIX6"/>
<sequence>MKTLVTGGAGFIGSHLVEQLLKDGHTVVVLDNFSTGRPENLKQLTKFKKLKLVPLDISDYRINLNQYLMKVDWVFHLAALADIVPSIVNPKIYHRVNVDGTVNMLIAAHSAGVKKFVYAASASCYGIPKKFPTPETTPVHPQYPYALTKYIGEQYTLHWGKVYQLPVVSLRLFNVYGPRSRTSGTYGAVFGIFLAQKLAEKSFTIVGDGTQTRDFTYVTDVTNAFVMAAKSKVVNEIFNVGTGQPQSVNKLVRLLGGTTTHIPKRPAEPDKTQADIRKIKRLLNWKPAVSFETGVQQLLTQIDYWNTAPVWTPAKIETATRDWFKYLK</sequence>
<protein>
    <submittedName>
        <fullName evidence="2">Dehydratase-like protein</fullName>
    </submittedName>
</protein>
<comment type="caution">
    <text evidence="2">The sequence shown here is derived from an EMBL/GenBank/DDBJ whole genome shotgun (WGS) entry which is preliminary data.</text>
</comment>
<dbReference type="Proteomes" id="UP000034543">
    <property type="component" value="Unassembled WGS sequence"/>
</dbReference>
<dbReference type="InterPro" id="IPR001509">
    <property type="entry name" value="Epimerase_deHydtase"/>
</dbReference>
<organism evidence="2 3">
    <name type="scientific">Candidatus Gottesmanbacteria bacterium GW2011_GWA1_43_11</name>
    <dbReference type="NCBI Taxonomy" id="1618436"/>
    <lineage>
        <taxon>Bacteria</taxon>
        <taxon>Candidatus Gottesmaniibacteriota</taxon>
    </lineage>
</organism>